<dbReference type="InterPro" id="IPR023346">
    <property type="entry name" value="Lysozyme-like_dom_sf"/>
</dbReference>
<proteinExistence type="predicted"/>
<evidence type="ECO:0000313" key="11">
    <source>
        <dbReference type="EMBL" id="KWT67401.1"/>
    </source>
</evidence>
<comment type="catalytic activity">
    <reaction evidence="8">
        <text>[GlcNAc-(1-&gt;4)-Mur2Ac(oyl-L-Ala-gamma-D-Glu-L-Lys-D-Ala-D-Ala)](n)-di-trans,octa-cis-undecaprenyl diphosphate + beta-D-GlcNAc-(1-&gt;4)-Mur2Ac(oyl-L-Ala-gamma-D-Glu-L-Lys-D-Ala-D-Ala)-di-trans,octa-cis-undecaprenyl diphosphate = [GlcNAc-(1-&gt;4)-Mur2Ac(oyl-L-Ala-gamma-D-Glu-L-Lys-D-Ala-D-Ala)](n+1)-di-trans,octa-cis-undecaprenyl diphosphate + di-trans,octa-cis-undecaprenyl diphosphate + H(+)</text>
        <dbReference type="Rhea" id="RHEA:23708"/>
        <dbReference type="Rhea" id="RHEA-COMP:9602"/>
        <dbReference type="Rhea" id="RHEA-COMP:9603"/>
        <dbReference type="ChEBI" id="CHEBI:15378"/>
        <dbReference type="ChEBI" id="CHEBI:58405"/>
        <dbReference type="ChEBI" id="CHEBI:60033"/>
        <dbReference type="ChEBI" id="CHEBI:78435"/>
        <dbReference type="EC" id="2.4.99.28"/>
    </reaction>
</comment>
<evidence type="ECO:0000256" key="6">
    <source>
        <dbReference type="ARBA" id="ARBA00023268"/>
    </source>
</evidence>
<feature type="domain" description="Glycosyl transferase family 51" evidence="10">
    <location>
        <begin position="138"/>
        <end position="309"/>
    </location>
</feature>
<comment type="pathway">
    <text evidence="1">Cell wall biogenesis; peptidoglycan biosynthesis.</text>
</comment>
<protein>
    <recommendedName>
        <fullName evidence="7">peptidoglycan glycosyltransferase</fullName>
        <ecNumber evidence="7">2.4.99.28</ecNumber>
    </recommendedName>
</protein>
<dbReference type="AlphaFoldDB" id="A0A109BEQ6"/>
<dbReference type="EC" id="2.4.99.28" evidence="7"/>
<dbReference type="InterPro" id="IPR012338">
    <property type="entry name" value="Beta-lactam/transpept-like"/>
</dbReference>
<dbReference type="Gene3D" id="1.10.3810.10">
    <property type="entry name" value="Biosynthetic peptidoglycan transglycosylase-like"/>
    <property type="match status" value="1"/>
</dbReference>
<dbReference type="PATRIC" id="fig|121290.4.peg.3363"/>
<dbReference type="InterPro" id="IPR001264">
    <property type="entry name" value="Glyco_trans_51"/>
</dbReference>
<dbReference type="PANTHER" id="PTHR32282">
    <property type="entry name" value="BINDING PROTEIN TRANSPEPTIDASE, PUTATIVE-RELATED"/>
    <property type="match status" value="1"/>
</dbReference>
<dbReference type="GO" id="GO:0008955">
    <property type="term" value="F:peptidoglycan glycosyltransferase activity"/>
    <property type="evidence" value="ECO:0007669"/>
    <property type="project" value="UniProtKB-EC"/>
</dbReference>
<sequence length="814" mass="88412">MSPETTGLNRKRAAMLVPFRVLFRAVELLLLLPLRILQLLFSGLAFNPRLGVLRYVFGAALVYVVFAVALVYVLAPIRGEIGHYTLGPKLHYDAERWLATALHDSRGSFVGTFDPRLDSLRDVNFTGEAIDLGAYVANPDHKSIPVRQVPESFWQCIVYHEDRNLGGLLNPFGIDLPGVLKIPFSTARRSLAARRPVLGVGGSTLSMQFVRVIYKTPPHSNEGAFIKLKRKLTEWWLAPVVYRELTAGGDDAGLKQWAANHLWLAQRTGGSPLHGIEVTSRIVFGKEAADLTVAEQFVLASAVNRPIILLEGSERLNAVRLDRWRYIIEVRARTCAEKLITDEALQKEVLFELVAMASGPPDPKMKPRLHRALEAHAPALATVAQANPVIRANALLPSARYGIREEMKQRFGFAWREHIRGVTTTLDAAQNLDFRDSARTALATINTRYADRISPGYTLDPAAINDTQRSPGVVIAAANARGEIVRYYEQGDNAAYFGSPFARRADDGHYDANRESRMVASTGKILAAIAIANTLRDTPQSVYVDPRAPTAGLDTCARGNERQGRSALVSFACSLNEPLLTRAAQIGQRPIKRLIDGFGFTMPPPNANGEGTPPSTAAVLGQIAGAPRRVHHMAGAVLASLTGNGAQPLPQPTLIKNYDFALSEPTPSDELAIVPNRLIRADGRSTLRALLEAPLCHQAAGRAAGTLKELAHWCARRRNSVKLHFAKTGTQVTEDRDATVDAWIAGGVQFSSGAAYSYVVVVGTGSGSQPWAHKLHAAQVAAPLVDALLVDLEAEALGQPRKRTVGTRSAAASN</sequence>
<dbReference type="PANTHER" id="PTHR32282:SF33">
    <property type="entry name" value="PEPTIDOGLYCAN GLYCOSYLTRANSFERASE"/>
    <property type="match status" value="1"/>
</dbReference>
<keyword evidence="4" id="KW-0328">Glycosyltransferase</keyword>
<dbReference type="STRING" id="121290.APY04_1966"/>
<keyword evidence="2" id="KW-0121">Carboxypeptidase</keyword>
<reference evidence="11 12" key="1">
    <citation type="submission" date="2015-10" db="EMBL/GenBank/DDBJ databases">
        <title>Transcriptomic analysis of a linuron degrading triple-species bacterial consortium.</title>
        <authorList>
            <person name="Albers P."/>
        </authorList>
    </citation>
    <scope>NUCLEOTIDE SEQUENCE [LARGE SCALE GENOMIC DNA]</scope>
    <source>
        <strain evidence="11 12">WDL6</strain>
    </source>
</reference>
<organism evidence="11 12">
    <name type="scientific">Hyphomicrobium sulfonivorans</name>
    <dbReference type="NCBI Taxonomy" id="121290"/>
    <lineage>
        <taxon>Bacteria</taxon>
        <taxon>Pseudomonadati</taxon>
        <taxon>Pseudomonadota</taxon>
        <taxon>Alphaproteobacteria</taxon>
        <taxon>Hyphomicrobiales</taxon>
        <taxon>Hyphomicrobiaceae</taxon>
        <taxon>Hyphomicrobium</taxon>
    </lineage>
</organism>
<evidence type="ECO:0000256" key="8">
    <source>
        <dbReference type="ARBA" id="ARBA00049902"/>
    </source>
</evidence>
<evidence type="ECO:0000313" key="12">
    <source>
        <dbReference type="Proteomes" id="UP000059074"/>
    </source>
</evidence>
<evidence type="ECO:0000256" key="7">
    <source>
        <dbReference type="ARBA" id="ARBA00044770"/>
    </source>
</evidence>
<dbReference type="Pfam" id="PF00912">
    <property type="entry name" value="Transgly"/>
    <property type="match status" value="1"/>
</dbReference>
<dbReference type="GO" id="GO:0006508">
    <property type="term" value="P:proteolysis"/>
    <property type="evidence" value="ECO:0007669"/>
    <property type="project" value="UniProtKB-KW"/>
</dbReference>
<gene>
    <name evidence="11" type="ORF">APY04_1966</name>
</gene>
<dbReference type="GO" id="GO:0004180">
    <property type="term" value="F:carboxypeptidase activity"/>
    <property type="evidence" value="ECO:0007669"/>
    <property type="project" value="UniProtKB-KW"/>
</dbReference>
<keyword evidence="9" id="KW-0472">Membrane</keyword>
<evidence type="ECO:0000256" key="1">
    <source>
        <dbReference type="ARBA" id="ARBA00004752"/>
    </source>
</evidence>
<evidence type="ECO:0000256" key="9">
    <source>
        <dbReference type="SAM" id="Phobius"/>
    </source>
</evidence>
<feature type="transmembrane region" description="Helical" evidence="9">
    <location>
        <begin position="21"/>
        <end position="46"/>
    </location>
</feature>
<evidence type="ECO:0000256" key="2">
    <source>
        <dbReference type="ARBA" id="ARBA00022645"/>
    </source>
</evidence>
<dbReference type="Gene3D" id="3.40.710.10">
    <property type="entry name" value="DD-peptidase/beta-lactamase superfamily"/>
    <property type="match status" value="1"/>
</dbReference>
<comment type="caution">
    <text evidence="11">The sequence shown here is derived from an EMBL/GenBank/DDBJ whole genome shotgun (WGS) entry which is preliminary data.</text>
</comment>
<evidence type="ECO:0000256" key="3">
    <source>
        <dbReference type="ARBA" id="ARBA00022670"/>
    </source>
</evidence>
<evidence type="ECO:0000259" key="10">
    <source>
        <dbReference type="Pfam" id="PF00912"/>
    </source>
</evidence>
<dbReference type="InterPro" id="IPR050396">
    <property type="entry name" value="Glycosyltr_51/Transpeptidase"/>
</dbReference>
<evidence type="ECO:0000256" key="5">
    <source>
        <dbReference type="ARBA" id="ARBA00022679"/>
    </source>
</evidence>
<keyword evidence="5" id="KW-0808">Transferase</keyword>
<dbReference type="Proteomes" id="UP000059074">
    <property type="component" value="Unassembled WGS sequence"/>
</dbReference>
<keyword evidence="12" id="KW-1185">Reference proteome</keyword>
<dbReference type="SUPFAM" id="SSF53955">
    <property type="entry name" value="Lysozyme-like"/>
    <property type="match status" value="1"/>
</dbReference>
<keyword evidence="9" id="KW-1133">Transmembrane helix</keyword>
<name>A0A109BEQ6_HYPSL</name>
<accession>A0A109BEQ6</accession>
<dbReference type="EMBL" id="LMTR01000065">
    <property type="protein sequence ID" value="KWT67401.1"/>
    <property type="molecule type" value="Genomic_DNA"/>
</dbReference>
<keyword evidence="9" id="KW-0812">Transmembrane</keyword>
<evidence type="ECO:0000256" key="4">
    <source>
        <dbReference type="ARBA" id="ARBA00022676"/>
    </source>
</evidence>
<keyword evidence="3" id="KW-0645">Protease</keyword>
<keyword evidence="3" id="KW-0378">Hydrolase</keyword>
<dbReference type="SUPFAM" id="SSF56601">
    <property type="entry name" value="beta-lactamase/transpeptidase-like"/>
    <property type="match status" value="1"/>
</dbReference>
<keyword evidence="6" id="KW-0511">Multifunctional enzyme</keyword>
<feature type="transmembrane region" description="Helical" evidence="9">
    <location>
        <begin position="52"/>
        <end position="75"/>
    </location>
</feature>
<dbReference type="InterPro" id="IPR036950">
    <property type="entry name" value="PBP_transglycosylase"/>
</dbReference>